<reference evidence="1 2" key="1">
    <citation type="submission" date="2022-12" db="EMBL/GenBank/DDBJ databases">
        <title>Chromosome-scale assembly of the Ensete ventricosum genome.</title>
        <authorList>
            <person name="Dussert Y."/>
            <person name="Stocks J."/>
            <person name="Wendawek A."/>
            <person name="Woldeyes F."/>
            <person name="Nichols R.A."/>
            <person name="Borrell J.S."/>
        </authorList>
    </citation>
    <scope>NUCLEOTIDE SEQUENCE [LARGE SCALE GENOMIC DNA]</scope>
    <source>
        <strain evidence="2">cv. Maze</strain>
        <tissue evidence="1">Seeds</tissue>
    </source>
</reference>
<dbReference type="Proteomes" id="UP001222027">
    <property type="component" value="Unassembled WGS sequence"/>
</dbReference>
<dbReference type="EMBL" id="JAQQAF010000004">
    <property type="protein sequence ID" value="KAJ8492594.1"/>
    <property type="molecule type" value="Genomic_DNA"/>
</dbReference>
<name>A0AAV8PJK7_ENSVE</name>
<comment type="caution">
    <text evidence="1">The sequence shown here is derived from an EMBL/GenBank/DDBJ whole genome shotgun (WGS) entry which is preliminary data.</text>
</comment>
<organism evidence="1 2">
    <name type="scientific">Ensete ventricosum</name>
    <name type="common">Abyssinian banana</name>
    <name type="synonym">Musa ensete</name>
    <dbReference type="NCBI Taxonomy" id="4639"/>
    <lineage>
        <taxon>Eukaryota</taxon>
        <taxon>Viridiplantae</taxon>
        <taxon>Streptophyta</taxon>
        <taxon>Embryophyta</taxon>
        <taxon>Tracheophyta</taxon>
        <taxon>Spermatophyta</taxon>
        <taxon>Magnoliopsida</taxon>
        <taxon>Liliopsida</taxon>
        <taxon>Zingiberales</taxon>
        <taxon>Musaceae</taxon>
        <taxon>Ensete</taxon>
    </lineage>
</organism>
<dbReference type="AlphaFoldDB" id="A0AAV8PJK7"/>
<proteinExistence type="predicted"/>
<gene>
    <name evidence="1" type="ORF">OPV22_014315</name>
</gene>
<sequence length="126" mass="13599">MMMSTSVASSGSRTPPVSLKFRDSGLSVLRSPTVGGSAVDCLFLISGGCGRPALFSQVTRTTEGKPMVPPQRRIQFLGDWQSWLQYQFRQIILSLAATCLGCASLPRLGRSGLWGDLPGPRDAIRK</sequence>
<accession>A0AAV8PJK7</accession>
<protein>
    <submittedName>
        <fullName evidence="1">Uncharacterized protein</fullName>
    </submittedName>
</protein>
<keyword evidence="2" id="KW-1185">Reference proteome</keyword>
<evidence type="ECO:0000313" key="2">
    <source>
        <dbReference type="Proteomes" id="UP001222027"/>
    </source>
</evidence>
<evidence type="ECO:0000313" key="1">
    <source>
        <dbReference type="EMBL" id="KAJ8492594.1"/>
    </source>
</evidence>